<protein>
    <submittedName>
        <fullName evidence="3">Uncharacterized protein</fullName>
    </submittedName>
</protein>
<dbReference type="AlphaFoldDB" id="A0A1I0JQM1"/>
<feature type="transmembrane region" description="Helical" evidence="1">
    <location>
        <begin position="9"/>
        <end position="28"/>
    </location>
</feature>
<evidence type="ECO:0000313" key="4">
    <source>
        <dbReference type="Proteomes" id="UP000199320"/>
    </source>
</evidence>
<sequence>MYQKLNDHISILADILLFITSIGLIWGLEPVRTAPLVLSLWTMDFIINGLSLRICNDGGCWLLLIILGLIYTVAISTAVVLIFRRIRENLV</sequence>
<reference evidence="4 5" key="1">
    <citation type="submission" date="2016-10" db="EMBL/GenBank/DDBJ databases">
        <authorList>
            <person name="Varghese N."/>
            <person name="Submissions S."/>
        </authorList>
    </citation>
    <scope>NUCLEOTIDE SEQUENCE [LARGE SCALE GENOMIC DNA]</scope>
    <source>
        <strain evidence="2 5">CDM_1</strain>
        <strain evidence="4">CDM_6</strain>
    </source>
</reference>
<dbReference type="EMBL" id="FMZP01000028">
    <property type="protein sequence ID" value="SDD52287.1"/>
    <property type="molecule type" value="Genomic_DNA"/>
</dbReference>
<keyword evidence="1" id="KW-0812">Transmembrane</keyword>
<reference evidence="3" key="2">
    <citation type="submission" date="2016-10" db="EMBL/GenBank/DDBJ databases">
        <authorList>
            <person name="de Groot N.N."/>
        </authorList>
    </citation>
    <scope>NUCLEOTIDE SEQUENCE [LARGE SCALE GENOMIC DNA]</scope>
    <source>
        <strain evidence="3">CDM_6</strain>
    </source>
</reference>
<dbReference type="EMBL" id="FOIC01000055">
    <property type="protein sequence ID" value="SEU12644.1"/>
    <property type="molecule type" value="Genomic_DNA"/>
</dbReference>
<dbReference type="Proteomes" id="UP000199320">
    <property type="component" value="Unassembled WGS sequence"/>
</dbReference>
<keyword evidence="4" id="KW-1185">Reference proteome</keyword>
<feature type="transmembrane region" description="Helical" evidence="1">
    <location>
        <begin position="61"/>
        <end position="83"/>
    </location>
</feature>
<evidence type="ECO:0000256" key="1">
    <source>
        <dbReference type="SAM" id="Phobius"/>
    </source>
</evidence>
<accession>A0A1I0JQM1</accession>
<evidence type="ECO:0000313" key="5">
    <source>
        <dbReference type="Proteomes" id="UP000324021"/>
    </source>
</evidence>
<dbReference type="STRING" id="392421.SAMN04488694_1553"/>
<proteinExistence type="predicted"/>
<dbReference type="Proteomes" id="UP000324021">
    <property type="component" value="Unassembled WGS sequence"/>
</dbReference>
<evidence type="ECO:0000313" key="2">
    <source>
        <dbReference type="EMBL" id="SDD52287.1"/>
    </source>
</evidence>
<name>A0A1I0JQM1_9EURY</name>
<gene>
    <name evidence="3" type="ORF">SAMN04488694_1553</name>
    <name evidence="2" type="ORF">SAMN05192552_102812</name>
</gene>
<evidence type="ECO:0000313" key="3">
    <source>
        <dbReference type="EMBL" id="SEU12644.1"/>
    </source>
</evidence>
<keyword evidence="1" id="KW-0472">Membrane</keyword>
<organism evidence="3 4">
    <name type="scientific">Natrinema hispanicum</name>
    <dbReference type="NCBI Taxonomy" id="392421"/>
    <lineage>
        <taxon>Archaea</taxon>
        <taxon>Methanobacteriati</taxon>
        <taxon>Methanobacteriota</taxon>
        <taxon>Stenosarchaea group</taxon>
        <taxon>Halobacteria</taxon>
        <taxon>Halobacteriales</taxon>
        <taxon>Natrialbaceae</taxon>
        <taxon>Natrinema</taxon>
    </lineage>
</organism>
<keyword evidence="1" id="KW-1133">Transmembrane helix</keyword>